<dbReference type="Pfam" id="PF00106">
    <property type="entry name" value="adh_short"/>
    <property type="match status" value="1"/>
</dbReference>
<dbReference type="InterPro" id="IPR036291">
    <property type="entry name" value="NAD(P)-bd_dom_sf"/>
</dbReference>
<dbReference type="AlphaFoldDB" id="A0A0W0TWB1"/>
<comment type="caution">
    <text evidence="3">The sequence shown here is derived from an EMBL/GenBank/DDBJ whole genome shotgun (WGS) entry which is preliminary data.</text>
</comment>
<sequence length="263" mass="28740">MMVGIFRRGDKTVFAVTGGGSGIGRALAQALAARGLEVLIIGRREALLHETAAGFRTIRTLAADVASAEGREKVVSALKGSSLSGLVHNAGTIHPIQSIETIRETDWHAAFATNLDAPLFLTQSLLPQLTGAKVLNIGTAVAYFAVRGWSAYCVSKAALSMLTRCWQEECRSTAFASVMPGIIDTDMQAIVRAAPHMAPEKLEFFRRLKVRGQLLTPDVVADFLVFLLLEVKPDEYVSCEWDIYDKTHHPRWLVAPKRVPELD</sequence>
<proteinExistence type="inferred from homology"/>
<name>A0A0W0TWB1_9GAMM</name>
<organism evidence="3 4">
    <name type="scientific">Legionella geestiana</name>
    <dbReference type="NCBI Taxonomy" id="45065"/>
    <lineage>
        <taxon>Bacteria</taxon>
        <taxon>Pseudomonadati</taxon>
        <taxon>Pseudomonadota</taxon>
        <taxon>Gammaproteobacteria</taxon>
        <taxon>Legionellales</taxon>
        <taxon>Legionellaceae</taxon>
        <taxon>Legionella</taxon>
    </lineage>
</organism>
<evidence type="ECO:0000313" key="3">
    <source>
        <dbReference type="EMBL" id="KTC99717.1"/>
    </source>
</evidence>
<protein>
    <submittedName>
        <fullName evidence="3">Sepiapterin reductase</fullName>
    </submittedName>
</protein>
<dbReference type="PATRIC" id="fig|45065.4.peg.1301"/>
<accession>A0A0W0TWB1</accession>
<evidence type="ECO:0000256" key="2">
    <source>
        <dbReference type="ARBA" id="ARBA00023002"/>
    </source>
</evidence>
<dbReference type="Gene3D" id="3.40.50.720">
    <property type="entry name" value="NAD(P)-binding Rossmann-like Domain"/>
    <property type="match status" value="1"/>
</dbReference>
<gene>
    <name evidence="3" type="primary">yueD_1</name>
    <name evidence="3" type="ORF">Lgee_1209</name>
</gene>
<dbReference type="InterPro" id="IPR002347">
    <property type="entry name" value="SDR_fam"/>
</dbReference>
<dbReference type="PRINTS" id="PR00081">
    <property type="entry name" value="GDHRDH"/>
</dbReference>
<dbReference type="STRING" id="45065.Lgee_1209"/>
<reference evidence="3 4" key="1">
    <citation type="submission" date="2015-11" db="EMBL/GenBank/DDBJ databases">
        <title>Genomic analysis of 38 Legionella species identifies large and diverse effector repertoires.</title>
        <authorList>
            <person name="Burstein D."/>
            <person name="Amaro F."/>
            <person name="Zusman T."/>
            <person name="Lifshitz Z."/>
            <person name="Cohen O."/>
            <person name="Gilbert J.A."/>
            <person name="Pupko T."/>
            <person name="Shuman H.A."/>
            <person name="Segal G."/>
        </authorList>
    </citation>
    <scope>NUCLEOTIDE SEQUENCE [LARGE SCALE GENOMIC DNA]</scope>
    <source>
        <strain evidence="3 4">ATCC 49504</strain>
    </source>
</reference>
<evidence type="ECO:0000313" key="4">
    <source>
        <dbReference type="Proteomes" id="UP000054785"/>
    </source>
</evidence>
<dbReference type="GO" id="GO:0050664">
    <property type="term" value="F:oxidoreductase activity, acting on NAD(P)H, oxygen as acceptor"/>
    <property type="evidence" value="ECO:0007669"/>
    <property type="project" value="TreeGrafter"/>
</dbReference>
<keyword evidence="4" id="KW-1185">Reference proteome</keyword>
<dbReference type="SUPFAM" id="SSF51735">
    <property type="entry name" value="NAD(P)-binding Rossmann-fold domains"/>
    <property type="match status" value="1"/>
</dbReference>
<dbReference type="Proteomes" id="UP000054785">
    <property type="component" value="Unassembled WGS sequence"/>
</dbReference>
<dbReference type="PANTHER" id="PTHR43008:SF8">
    <property type="entry name" value="BENZIL REDUCTASE ((S)-BENZOIN FORMING) IRC24"/>
    <property type="match status" value="1"/>
</dbReference>
<comment type="similarity">
    <text evidence="1">Belongs to the short-chain dehydrogenases/reductases (SDR) family.</text>
</comment>
<dbReference type="RefSeq" id="WP_238582799.1">
    <property type="nucleotide sequence ID" value="NZ_CAAAHN010000007.1"/>
</dbReference>
<keyword evidence="2" id="KW-0560">Oxidoreductase</keyword>
<dbReference type="EMBL" id="LNYC01000044">
    <property type="protein sequence ID" value="KTC99717.1"/>
    <property type="molecule type" value="Genomic_DNA"/>
</dbReference>
<dbReference type="PANTHER" id="PTHR43008">
    <property type="entry name" value="BENZIL REDUCTASE"/>
    <property type="match status" value="1"/>
</dbReference>
<evidence type="ECO:0000256" key="1">
    <source>
        <dbReference type="ARBA" id="ARBA00006484"/>
    </source>
</evidence>